<dbReference type="Gene3D" id="3.10.20.90">
    <property type="entry name" value="Phosphatidylinositol 3-kinase Catalytic Subunit, Chain A, domain 1"/>
    <property type="match status" value="1"/>
</dbReference>
<keyword evidence="3" id="KW-0862">Zinc</keyword>
<evidence type="ECO:0000259" key="6">
    <source>
        <dbReference type="PROSITE" id="PS51157"/>
    </source>
</evidence>
<evidence type="ECO:0000256" key="4">
    <source>
        <dbReference type="PROSITE-ProRule" id="PRU00508"/>
    </source>
</evidence>
<dbReference type="InterPro" id="IPR003126">
    <property type="entry name" value="Znf_UBR"/>
</dbReference>
<dbReference type="CDD" id="cd17039">
    <property type="entry name" value="Ubl_ubiquitin_like"/>
    <property type="match status" value="1"/>
</dbReference>
<accession>A0ABQ8XRV4</accession>
<keyword evidence="2" id="KW-0863">Zinc-finger</keyword>
<dbReference type="Pfam" id="PF00240">
    <property type="entry name" value="ubiquitin"/>
    <property type="match status" value="1"/>
</dbReference>
<name>A0ABQ8XRV4_9EUKA</name>
<dbReference type="SMART" id="SM00213">
    <property type="entry name" value="UBQ"/>
    <property type="match status" value="1"/>
</dbReference>
<proteinExistence type="predicted"/>
<evidence type="ECO:0000256" key="1">
    <source>
        <dbReference type="ARBA" id="ARBA00022723"/>
    </source>
</evidence>
<feature type="zinc finger region" description="UBR-type" evidence="4">
    <location>
        <begin position="82"/>
        <end position="153"/>
    </location>
</feature>
<dbReference type="InterPro" id="IPR029071">
    <property type="entry name" value="Ubiquitin-like_domsf"/>
</dbReference>
<gene>
    <name evidence="7" type="ORF">M0813_29489</name>
</gene>
<evidence type="ECO:0000259" key="5">
    <source>
        <dbReference type="PROSITE" id="PS50053"/>
    </source>
</evidence>
<dbReference type="PROSITE" id="PS51157">
    <property type="entry name" value="ZF_UBR"/>
    <property type="match status" value="1"/>
</dbReference>
<evidence type="ECO:0000313" key="8">
    <source>
        <dbReference type="Proteomes" id="UP001150062"/>
    </source>
</evidence>
<dbReference type="SMART" id="SM00396">
    <property type="entry name" value="ZnF_UBR1"/>
    <property type="match status" value="2"/>
</dbReference>
<dbReference type="EMBL" id="JAOAOG010000270">
    <property type="protein sequence ID" value="KAJ6234498.1"/>
    <property type="molecule type" value="Genomic_DNA"/>
</dbReference>
<dbReference type="SUPFAM" id="SSF54236">
    <property type="entry name" value="Ubiquitin-like"/>
    <property type="match status" value="1"/>
</dbReference>
<evidence type="ECO:0000256" key="2">
    <source>
        <dbReference type="ARBA" id="ARBA00022771"/>
    </source>
</evidence>
<dbReference type="Proteomes" id="UP001150062">
    <property type="component" value="Unassembled WGS sequence"/>
</dbReference>
<comment type="caution">
    <text evidence="7">The sequence shown here is derived from an EMBL/GenBank/DDBJ whole genome shotgun (WGS) entry which is preliminary data.</text>
</comment>
<evidence type="ECO:0000313" key="7">
    <source>
        <dbReference type="EMBL" id="KAJ6234498.1"/>
    </source>
</evidence>
<sequence>MIIKIIGLTGDFSDTMEVDENMTISRFKVKIQNTYCVEARVINIQYGENLLENEDKTFKEYGISSNDTIVIVKKLFTKKYVEGCIYNKNQKNYIQTEWFQCKTCLPFNSSLGCCSECAKVCHKGHELERRYGQFYCDCGCYGHNFITCTNQTFDENSTYLLQPLFFCKDCFPSNQEATYGCCYQCSVQCHHGHNVKSIGSFEKLCKCENKLNKNKCLCKNALNEKSIRLENENENEKENEADNN</sequence>
<feature type="domain" description="UBR-type" evidence="6">
    <location>
        <begin position="82"/>
        <end position="153"/>
    </location>
</feature>
<dbReference type="PROSITE" id="PS50053">
    <property type="entry name" value="UBIQUITIN_2"/>
    <property type="match status" value="1"/>
</dbReference>
<dbReference type="InterPro" id="IPR000626">
    <property type="entry name" value="Ubiquitin-like_dom"/>
</dbReference>
<organism evidence="7 8">
    <name type="scientific">Anaeramoeba flamelloides</name>
    <dbReference type="NCBI Taxonomy" id="1746091"/>
    <lineage>
        <taxon>Eukaryota</taxon>
        <taxon>Metamonada</taxon>
        <taxon>Anaeramoebidae</taxon>
        <taxon>Anaeramoeba</taxon>
    </lineage>
</organism>
<keyword evidence="1" id="KW-0479">Metal-binding</keyword>
<feature type="domain" description="Ubiquitin-like" evidence="5">
    <location>
        <begin position="1"/>
        <end position="74"/>
    </location>
</feature>
<keyword evidence="8" id="KW-1185">Reference proteome</keyword>
<reference evidence="7" key="1">
    <citation type="submission" date="2022-08" db="EMBL/GenBank/DDBJ databases">
        <title>Novel sulfate-reducing endosymbionts in the free-living metamonad Anaeramoeba.</title>
        <authorList>
            <person name="Jerlstrom-Hultqvist J."/>
            <person name="Cepicka I."/>
            <person name="Gallot-Lavallee L."/>
            <person name="Salas-Leiva D."/>
            <person name="Curtis B.A."/>
            <person name="Zahonova K."/>
            <person name="Pipaliya S."/>
            <person name="Dacks J."/>
            <person name="Roger A.J."/>
        </authorList>
    </citation>
    <scope>NUCLEOTIDE SEQUENCE</scope>
    <source>
        <strain evidence="7">Schooner1</strain>
    </source>
</reference>
<evidence type="ECO:0000256" key="3">
    <source>
        <dbReference type="ARBA" id="ARBA00022833"/>
    </source>
</evidence>
<protein>
    <submittedName>
        <fullName evidence="7">E3 ubiquitin-protein ligase ubr4</fullName>
    </submittedName>
</protein>